<keyword evidence="5 7" id="KW-1133">Transmembrane helix</keyword>
<evidence type="ECO:0000256" key="2">
    <source>
        <dbReference type="ARBA" id="ARBA00022692"/>
    </source>
</evidence>
<keyword evidence="2 7" id="KW-0812">Transmembrane</keyword>
<dbReference type="PANTHER" id="PTHR43394:SF1">
    <property type="entry name" value="ATP-BINDING CASSETTE SUB-FAMILY B MEMBER 10, MITOCHONDRIAL"/>
    <property type="match status" value="1"/>
</dbReference>
<dbReference type="EMBL" id="JAANNP010000114">
    <property type="protein sequence ID" value="NHC16238.1"/>
    <property type="molecule type" value="Genomic_DNA"/>
</dbReference>
<feature type="domain" description="ABC transporter" evidence="8">
    <location>
        <begin position="356"/>
        <end position="595"/>
    </location>
</feature>
<keyword evidence="3" id="KW-0547">Nucleotide-binding</keyword>
<name>A0ABX0H077_9ACTN</name>
<comment type="caution">
    <text evidence="10">The sequence shown here is derived from an EMBL/GenBank/DDBJ whole genome shotgun (WGS) entry which is preliminary data.</text>
</comment>
<dbReference type="PROSITE" id="PS50929">
    <property type="entry name" value="ABC_TM1F"/>
    <property type="match status" value="1"/>
</dbReference>
<dbReference type="PROSITE" id="PS00211">
    <property type="entry name" value="ABC_TRANSPORTER_1"/>
    <property type="match status" value="1"/>
</dbReference>
<evidence type="ECO:0000256" key="6">
    <source>
        <dbReference type="ARBA" id="ARBA00023136"/>
    </source>
</evidence>
<evidence type="ECO:0000259" key="8">
    <source>
        <dbReference type="PROSITE" id="PS50893"/>
    </source>
</evidence>
<dbReference type="Gene3D" id="3.40.50.300">
    <property type="entry name" value="P-loop containing nucleotide triphosphate hydrolases"/>
    <property type="match status" value="1"/>
</dbReference>
<sequence>MVESRTRSRDVRALPRLLGRAVRLVRQADPRGFAAAAAYQLVGAVASVGLVVIGKLLLDILQVPDADDVPGGRLAVLVGALALVSAGSSAIGTFQSQQQRLLGERVALAAWERVLDVTGRARLETYESSTFYDQLQRVQTNAIMRPVTVTTGLFQLIGGGATTVAMLLAVAVLAPVLIPLLLLGGIPAILMSRRASRTEFSFAVAQSPLVRQRDYLREILTRREPAKEVRAFDAATVLRRRHDAMSRTFTAALRSQVRRRQRQTAVTALASGLALAAALGVLAWQVASERISIAEAGAAVLAVRLLSGRLDQVFGSLGQLFESAVFLDDLDRFLALGARLARPHGSGQAAPHRDVLAVEKVSYAYPGTSRPALRDVDLRIRPGEVVALVGENGSGKTTLAKIIAGLYAPTAGRVTWDGHDAAELGNDVTRASAVIFQDFVRYQFPARDNIGIGDPERMDDPDAAEQAARRAGAHGFLSVLPAGYDTILSREYAGGRDLSLGQWQRVALARAFRRDASLVILDEPTASLDPRAEHDLFADIRGLLQGRSALLVSHRYSSVRNADRIYVLQAGEVVEHGTHDELIARQGLYAELYELQSRTYL</sequence>
<dbReference type="InterPro" id="IPR003593">
    <property type="entry name" value="AAA+_ATPase"/>
</dbReference>
<evidence type="ECO:0000256" key="7">
    <source>
        <dbReference type="SAM" id="Phobius"/>
    </source>
</evidence>
<dbReference type="Pfam" id="PF00005">
    <property type="entry name" value="ABC_tran"/>
    <property type="match status" value="1"/>
</dbReference>
<evidence type="ECO:0000256" key="3">
    <source>
        <dbReference type="ARBA" id="ARBA00022741"/>
    </source>
</evidence>
<dbReference type="Gene3D" id="1.20.1560.10">
    <property type="entry name" value="ABC transporter type 1, transmembrane domain"/>
    <property type="match status" value="1"/>
</dbReference>
<gene>
    <name evidence="10" type="ORF">G9H71_20845</name>
</gene>
<dbReference type="PROSITE" id="PS50893">
    <property type="entry name" value="ABC_TRANSPORTER_2"/>
    <property type="match status" value="1"/>
</dbReference>
<evidence type="ECO:0000256" key="5">
    <source>
        <dbReference type="ARBA" id="ARBA00022989"/>
    </source>
</evidence>
<dbReference type="Proteomes" id="UP000800981">
    <property type="component" value="Unassembled WGS sequence"/>
</dbReference>
<keyword evidence="6 7" id="KW-0472">Membrane</keyword>
<proteinExistence type="predicted"/>
<comment type="subcellular location">
    <subcellularLocation>
        <location evidence="1">Cell membrane</location>
        <topology evidence="1">Multi-pass membrane protein</topology>
    </subcellularLocation>
</comment>
<dbReference type="InterPro" id="IPR017871">
    <property type="entry name" value="ABC_transporter-like_CS"/>
</dbReference>
<evidence type="ECO:0000256" key="4">
    <source>
        <dbReference type="ARBA" id="ARBA00022840"/>
    </source>
</evidence>
<dbReference type="SMART" id="SM00382">
    <property type="entry name" value="AAA"/>
    <property type="match status" value="1"/>
</dbReference>
<protein>
    <submittedName>
        <fullName evidence="10">ABC transporter ATP-binding protein</fullName>
    </submittedName>
</protein>
<feature type="transmembrane region" description="Helical" evidence="7">
    <location>
        <begin position="264"/>
        <end position="284"/>
    </location>
</feature>
<evidence type="ECO:0000259" key="9">
    <source>
        <dbReference type="PROSITE" id="PS50929"/>
    </source>
</evidence>
<dbReference type="SUPFAM" id="SSF52540">
    <property type="entry name" value="P-loop containing nucleoside triphosphate hydrolases"/>
    <property type="match status" value="1"/>
</dbReference>
<dbReference type="InterPro" id="IPR039421">
    <property type="entry name" value="Type_1_exporter"/>
</dbReference>
<dbReference type="InterPro" id="IPR027417">
    <property type="entry name" value="P-loop_NTPase"/>
</dbReference>
<reference evidence="10 11" key="1">
    <citation type="submission" date="2020-03" db="EMBL/GenBank/DDBJ databases">
        <title>Two novel Motilibacter sp.</title>
        <authorList>
            <person name="Liu S."/>
        </authorList>
    </citation>
    <scope>NUCLEOTIDE SEQUENCE [LARGE SCALE GENOMIC DNA]</scope>
    <source>
        <strain evidence="10 11">E257</strain>
    </source>
</reference>
<evidence type="ECO:0000313" key="11">
    <source>
        <dbReference type="Proteomes" id="UP000800981"/>
    </source>
</evidence>
<feature type="transmembrane region" description="Helical" evidence="7">
    <location>
        <begin position="142"/>
        <end position="161"/>
    </location>
</feature>
<dbReference type="InterPro" id="IPR036640">
    <property type="entry name" value="ABC1_TM_sf"/>
</dbReference>
<dbReference type="InterPro" id="IPR003439">
    <property type="entry name" value="ABC_transporter-like_ATP-bd"/>
</dbReference>
<feature type="transmembrane region" description="Helical" evidence="7">
    <location>
        <begin position="74"/>
        <end position="94"/>
    </location>
</feature>
<evidence type="ECO:0000256" key="1">
    <source>
        <dbReference type="ARBA" id="ARBA00004651"/>
    </source>
</evidence>
<feature type="transmembrane region" description="Helical" evidence="7">
    <location>
        <begin position="33"/>
        <end position="54"/>
    </location>
</feature>
<evidence type="ECO:0000313" key="10">
    <source>
        <dbReference type="EMBL" id="NHC16238.1"/>
    </source>
</evidence>
<accession>A0ABX0H077</accession>
<feature type="domain" description="ABC transmembrane type-1" evidence="9">
    <location>
        <begin position="34"/>
        <end position="322"/>
    </location>
</feature>
<keyword evidence="4 10" id="KW-0067">ATP-binding</keyword>
<dbReference type="SUPFAM" id="SSF90123">
    <property type="entry name" value="ABC transporter transmembrane region"/>
    <property type="match status" value="1"/>
</dbReference>
<dbReference type="InterPro" id="IPR011527">
    <property type="entry name" value="ABC1_TM_dom"/>
</dbReference>
<dbReference type="GO" id="GO:0005524">
    <property type="term" value="F:ATP binding"/>
    <property type="evidence" value="ECO:0007669"/>
    <property type="project" value="UniProtKB-KW"/>
</dbReference>
<organism evidence="10 11">
    <name type="scientific">Motilibacter deserti</name>
    <dbReference type="NCBI Taxonomy" id="2714956"/>
    <lineage>
        <taxon>Bacteria</taxon>
        <taxon>Bacillati</taxon>
        <taxon>Actinomycetota</taxon>
        <taxon>Actinomycetes</taxon>
        <taxon>Motilibacterales</taxon>
        <taxon>Motilibacteraceae</taxon>
        <taxon>Motilibacter</taxon>
    </lineage>
</organism>
<feature type="transmembrane region" description="Helical" evidence="7">
    <location>
        <begin position="167"/>
        <end position="190"/>
    </location>
</feature>
<keyword evidence="11" id="KW-1185">Reference proteome</keyword>
<dbReference type="PANTHER" id="PTHR43394">
    <property type="entry name" value="ATP-DEPENDENT PERMEASE MDL1, MITOCHONDRIAL"/>
    <property type="match status" value="1"/>
</dbReference>